<evidence type="ECO:0000256" key="1">
    <source>
        <dbReference type="ARBA" id="ARBA00022448"/>
    </source>
</evidence>
<dbReference type="CDD" id="cd03216">
    <property type="entry name" value="ABC_Carb_Monos_I"/>
    <property type="match status" value="1"/>
</dbReference>
<protein>
    <submittedName>
        <fullName evidence="10">Sugar ABC transporter ATP-binding protein</fullName>
    </submittedName>
</protein>
<gene>
    <name evidence="10" type="ORF">E2R57_15990</name>
</gene>
<dbReference type="GO" id="GO:0016887">
    <property type="term" value="F:ATP hydrolysis activity"/>
    <property type="evidence" value="ECO:0007669"/>
    <property type="project" value="InterPro"/>
</dbReference>
<evidence type="ECO:0000256" key="3">
    <source>
        <dbReference type="ARBA" id="ARBA00022597"/>
    </source>
</evidence>
<evidence type="ECO:0000313" key="11">
    <source>
        <dbReference type="Proteomes" id="UP000294621"/>
    </source>
</evidence>
<dbReference type="Pfam" id="PF00005">
    <property type="entry name" value="ABC_tran"/>
    <property type="match status" value="2"/>
</dbReference>
<keyword evidence="7" id="KW-1278">Translocase</keyword>
<dbReference type="InterPro" id="IPR003593">
    <property type="entry name" value="AAA+_ATPase"/>
</dbReference>
<dbReference type="PANTHER" id="PTHR43790">
    <property type="entry name" value="CARBOHYDRATE TRANSPORT ATP-BINDING PROTEIN MG119-RELATED"/>
    <property type="match status" value="1"/>
</dbReference>
<dbReference type="InterPro" id="IPR050107">
    <property type="entry name" value="ABC_carbohydrate_import_ATPase"/>
</dbReference>
<keyword evidence="3" id="KW-0762">Sugar transport</keyword>
<dbReference type="Gene3D" id="3.40.50.300">
    <property type="entry name" value="P-loop containing nucleotide triphosphate hydrolases"/>
    <property type="match status" value="2"/>
</dbReference>
<dbReference type="GO" id="GO:0005524">
    <property type="term" value="F:ATP binding"/>
    <property type="evidence" value="ECO:0007669"/>
    <property type="project" value="UniProtKB-KW"/>
</dbReference>
<proteinExistence type="predicted"/>
<comment type="caution">
    <text evidence="10">The sequence shown here is derived from an EMBL/GenBank/DDBJ whole genome shotgun (WGS) entry which is preliminary data.</text>
</comment>
<dbReference type="PROSITE" id="PS50893">
    <property type="entry name" value="ABC_TRANSPORTER_2"/>
    <property type="match status" value="2"/>
</dbReference>
<keyword evidence="6 10" id="KW-0067">ATP-binding</keyword>
<evidence type="ECO:0000256" key="2">
    <source>
        <dbReference type="ARBA" id="ARBA00022475"/>
    </source>
</evidence>
<evidence type="ECO:0000256" key="8">
    <source>
        <dbReference type="ARBA" id="ARBA00023136"/>
    </source>
</evidence>
<name>A0A4R5XQY2_9MICC</name>
<dbReference type="PANTHER" id="PTHR43790:SF3">
    <property type="entry name" value="D-ALLOSE IMPORT ATP-BINDING PROTEIN ALSA-RELATED"/>
    <property type="match status" value="1"/>
</dbReference>
<dbReference type="InterPro" id="IPR027417">
    <property type="entry name" value="P-loop_NTPase"/>
</dbReference>
<dbReference type="InterPro" id="IPR003439">
    <property type="entry name" value="ABC_transporter-like_ATP-bd"/>
</dbReference>
<sequence>MTPTEDRRKEPVLSATDVRVSFGGVAVVKNVDLELYPGEVVALLGENGAGKSSLMKVLAGVYTPDSANITVAGEPVHISSVSQARSHGIAMVHQELNLVDNLSVAENIALGREPGRGPGLAAVVDRRASASQAQDALQQVGSKVDARTLVGRLSLAQQQQVEIAKALAQDEVRVLLMDEPTSSLPEEQAQDLMTLIHKLRNAGLAVVITTHRIPEAFAVADRIVVMRDGSKVAEYDPNDGKTSKEEIVNSLIGRELTTLFPAKRTDVGAVALELQGISGGIVQDVDLVVREGEILGLGGLVGAGRTELARLVFGCDPLESGHIRVDGRECRIRGPRDAVRYGLGFIPEDRKRDGLVLGQDIEMNLSLPNLGKWSTGGVLSLRRLARRSEDAIGSFRIRTRSYRQAVGTLSGGNQQKVVLAKWMAVPRRVLILDEPTRGVDVGARQEIYTAIDEIARSGVAVLLISSDMEELIGMSDRIAVMAEGRLQGVLEKEEVSQAYIFKLASQLESVS</sequence>
<accession>A0A4R5XQY2</accession>
<dbReference type="AlphaFoldDB" id="A0A4R5XQY2"/>
<dbReference type="SUPFAM" id="SSF52540">
    <property type="entry name" value="P-loop containing nucleoside triphosphate hydrolases"/>
    <property type="match status" value="2"/>
</dbReference>
<keyword evidence="8" id="KW-0472">Membrane</keyword>
<evidence type="ECO:0000256" key="6">
    <source>
        <dbReference type="ARBA" id="ARBA00022840"/>
    </source>
</evidence>
<dbReference type="OrthoDB" id="39350at2"/>
<evidence type="ECO:0000313" key="10">
    <source>
        <dbReference type="EMBL" id="TDL34010.1"/>
    </source>
</evidence>
<keyword evidence="2" id="KW-1003">Cell membrane</keyword>
<keyword evidence="4" id="KW-0677">Repeat</keyword>
<evidence type="ECO:0000256" key="4">
    <source>
        <dbReference type="ARBA" id="ARBA00022737"/>
    </source>
</evidence>
<keyword evidence="1" id="KW-0813">Transport</keyword>
<evidence type="ECO:0000259" key="9">
    <source>
        <dbReference type="PROSITE" id="PS50893"/>
    </source>
</evidence>
<dbReference type="SMART" id="SM00382">
    <property type="entry name" value="AAA"/>
    <property type="match status" value="2"/>
</dbReference>
<organism evidence="10 11">
    <name type="scientific">Arthrobacter nitrophenolicus</name>
    <dbReference type="NCBI Taxonomy" id="683150"/>
    <lineage>
        <taxon>Bacteria</taxon>
        <taxon>Bacillati</taxon>
        <taxon>Actinomycetota</taxon>
        <taxon>Actinomycetes</taxon>
        <taxon>Micrococcales</taxon>
        <taxon>Micrococcaceae</taxon>
        <taxon>Arthrobacter</taxon>
    </lineage>
</organism>
<dbReference type="RefSeq" id="WP_133350702.1">
    <property type="nucleotide sequence ID" value="NZ_SMZQ01000009.1"/>
</dbReference>
<dbReference type="CDD" id="cd03215">
    <property type="entry name" value="ABC_Carb_Monos_II"/>
    <property type="match status" value="1"/>
</dbReference>
<feature type="domain" description="ABC transporter" evidence="9">
    <location>
        <begin position="13"/>
        <end position="253"/>
    </location>
</feature>
<dbReference type="InterPro" id="IPR017871">
    <property type="entry name" value="ABC_transporter-like_CS"/>
</dbReference>
<feature type="domain" description="ABC transporter" evidence="9">
    <location>
        <begin position="262"/>
        <end position="508"/>
    </location>
</feature>
<dbReference type="EMBL" id="SMZQ01000009">
    <property type="protein sequence ID" value="TDL34010.1"/>
    <property type="molecule type" value="Genomic_DNA"/>
</dbReference>
<keyword evidence="5" id="KW-0547">Nucleotide-binding</keyword>
<reference evidence="10 11" key="1">
    <citation type="submission" date="2019-03" db="EMBL/GenBank/DDBJ databases">
        <title>Genome Sequencing and Assembly of Various Microbes Isolated from Partially Reclaimed Soil and Acid Mine Drainage (AMD) Site.</title>
        <authorList>
            <person name="Steinbock B."/>
            <person name="Bechtold R."/>
            <person name="Sevigny J.L."/>
            <person name="Thomas D."/>
            <person name="Cuthill L.R."/>
            <person name="Aveiro Johannsen E.J."/>
            <person name="Thomas K."/>
            <person name="Ghosh A."/>
        </authorList>
    </citation>
    <scope>NUCLEOTIDE SEQUENCE [LARGE SCALE GENOMIC DNA]</scope>
    <source>
        <strain evidence="10 11">S-A1</strain>
    </source>
</reference>
<dbReference type="Proteomes" id="UP000294621">
    <property type="component" value="Unassembled WGS sequence"/>
</dbReference>
<dbReference type="PROSITE" id="PS00211">
    <property type="entry name" value="ABC_TRANSPORTER_1"/>
    <property type="match status" value="1"/>
</dbReference>
<evidence type="ECO:0000256" key="5">
    <source>
        <dbReference type="ARBA" id="ARBA00022741"/>
    </source>
</evidence>
<evidence type="ECO:0000256" key="7">
    <source>
        <dbReference type="ARBA" id="ARBA00022967"/>
    </source>
</evidence>